<keyword evidence="1" id="KW-0472">Membrane</keyword>
<dbReference type="InterPro" id="IPR012666">
    <property type="entry name" value="CbtA_put"/>
</dbReference>
<organism evidence="2 3">
    <name type="scientific">Arboricoccus pini</name>
    <dbReference type="NCBI Taxonomy" id="1963835"/>
    <lineage>
        <taxon>Bacteria</taxon>
        <taxon>Pseudomonadati</taxon>
        <taxon>Pseudomonadota</taxon>
        <taxon>Alphaproteobacteria</taxon>
        <taxon>Geminicoccales</taxon>
        <taxon>Geminicoccaceae</taxon>
        <taxon>Arboricoccus</taxon>
    </lineage>
</organism>
<feature type="transmembrane region" description="Helical" evidence="1">
    <location>
        <begin position="140"/>
        <end position="156"/>
    </location>
</feature>
<dbReference type="OrthoDB" id="9813640at2"/>
<keyword evidence="1" id="KW-1133">Transmembrane helix</keyword>
<dbReference type="Pfam" id="PF09490">
    <property type="entry name" value="CbtA"/>
    <property type="match status" value="1"/>
</dbReference>
<proteinExistence type="predicted"/>
<evidence type="ECO:0000313" key="2">
    <source>
        <dbReference type="EMBL" id="SNB62098.1"/>
    </source>
</evidence>
<dbReference type="Proteomes" id="UP000197065">
    <property type="component" value="Unassembled WGS sequence"/>
</dbReference>
<evidence type="ECO:0000256" key="1">
    <source>
        <dbReference type="SAM" id="Phobius"/>
    </source>
</evidence>
<feature type="transmembrane region" description="Helical" evidence="1">
    <location>
        <begin position="161"/>
        <end position="177"/>
    </location>
</feature>
<name>A0A212QR89_9PROT</name>
<keyword evidence="3" id="KW-1185">Reference proteome</keyword>
<feature type="transmembrane region" description="Helical" evidence="1">
    <location>
        <begin position="104"/>
        <end position="120"/>
    </location>
</feature>
<sequence>MDILRRILATALAAGILAGLAITVFQHFSTAPLILNGEVYEEQAAASMPATHDHEGVAAWEPRNGFERTAYSFLANLLTGVGFALVLTSLYVLRGRPVTWREGLLWGLAGFVVVALAPGLGLPPELPGMPASALGPRQTWWVATALLTAIGLALVFLRRDLWAVVLGVALIVAPHLWGAPPPMDEPSTVPASLEHSFIVAVTISTFLFWVVLGALSGAFYRRFGGSAA</sequence>
<evidence type="ECO:0000313" key="3">
    <source>
        <dbReference type="Proteomes" id="UP000197065"/>
    </source>
</evidence>
<reference evidence="2 3" key="1">
    <citation type="submission" date="2017-06" db="EMBL/GenBank/DDBJ databases">
        <authorList>
            <person name="Kim H.J."/>
            <person name="Triplett B.A."/>
        </authorList>
    </citation>
    <scope>NUCLEOTIDE SEQUENCE [LARGE SCALE GENOMIC DNA]</scope>
    <source>
        <strain evidence="2 3">B29T1</strain>
    </source>
</reference>
<feature type="transmembrane region" description="Helical" evidence="1">
    <location>
        <begin position="197"/>
        <end position="220"/>
    </location>
</feature>
<dbReference type="EMBL" id="FYEH01000003">
    <property type="protein sequence ID" value="SNB62098.1"/>
    <property type="molecule type" value="Genomic_DNA"/>
</dbReference>
<dbReference type="AlphaFoldDB" id="A0A212QR89"/>
<gene>
    <name evidence="2" type="ORF">SAMN07250955_10336</name>
</gene>
<feature type="transmembrane region" description="Helical" evidence="1">
    <location>
        <begin position="70"/>
        <end position="92"/>
    </location>
</feature>
<feature type="transmembrane region" description="Helical" evidence="1">
    <location>
        <begin position="7"/>
        <end position="28"/>
    </location>
</feature>
<dbReference type="NCBIfam" id="TIGR02458">
    <property type="entry name" value="CbtA"/>
    <property type="match status" value="1"/>
</dbReference>
<protein>
    <submittedName>
        <fullName evidence="2">Cobalt transporter subunit CbtA</fullName>
    </submittedName>
</protein>
<dbReference type="RefSeq" id="WP_088560294.1">
    <property type="nucleotide sequence ID" value="NZ_FYEH01000003.1"/>
</dbReference>
<keyword evidence="1" id="KW-0812">Transmembrane</keyword>
<accession>A0A212QR89</accession>